<feature type="region of interest" description="Disordered" evidence="7">
    <location>
        <begin position="1"/>
        <end position="24"/>
    </location>
</feature>
<feature type="compositionally biased region" description="Polar residues" evidence="7">
    <location>
        <begin position="9"/>
        <end position="19"/>
    </location>
</feature>
<dbReference type="InterPro" id="IPR045121">
    <property type="entry name" value="CoAse"/>
</dbReference>
<proteinExistence type="predicted"/>
<evidence type="ECO:0000256" key="7">
    <source>
        <dbReference type="SAM" id="MobiDB-lite"/>
    </source>
</evidence>
<protein>
    <submittedName>
        <fullName evidence="9">Peroxisomal coenzyme A diphosphatase 1, peroxisomal</fullName>
    </submittedName>
</protein>
<dbReference type="GO" id="GO:0010945">
    <property type="term" value="F:coenzyme A diphosphatase activity"/>
    <property type="evidence" value="ECO:0007669"/>
    <property type="project" value="InterPro"/>
</dbReference>
<evidence type="ECO:0000313" key="9">
    <source>
        <dbReference type="EMBL" id="TVY34559.1"/>
    </source>
</evidence>
<dbReference type="Proteomes" id="UP000443090">
    <property type="component" value="Unassembled WGS sequence"/>
</dbReference>
<organism evidence="9 10">
    <name type="scientific">Lachnellula occidentalis</name>
    <dbReference type="NCBI Taxonomy" id="215460"/>
    <lineage>
        <taxon>Eukaryota</taxon>
        <taxon>Fungi</taxon>
        <taxon>Dikarya</taxon>
        <taxon>Ascomycota</taxon>
        <taxon>Pezizomycotina</taxon>
        <taxon>Leotiomycetes</taxon>
        <taxon>Helotiales</taxon>
        <taxon>Lachnaceae</taxon>
        <taxon>Lachnellula</taxon>
    </lineage>
</organism>
<dbReference type="CDD" id="cd03426">
    <property type="entry name" value="NUDIX_CoAse_Nudt7"/>
    <property type="match status" value="1"/>
</dbReference>
<evidence type="ECO:0000256" key="3">
    <source>
        <dbReference type="ARBA" id="ARBA00022723"/>
    </source>
</evidence>
<dbReference type="OrthoDB" id="206213at2759"/>
<dbReference type="Gene3D" id="3.90.79.10">
    <property type="entry name" value="Nucleoside Triphosphate Pyrophosphohydrolase"/>
    <property type="match status" value="1"/>
</dbReference>
<sequence length="394" mass="43832">MSEAIPSEPDTNTNPNPTSDIDKNENEVEEILQSIQEAQYFDPSSMAALTPASMAAIARLRAYKPPPFPVWDRLPLSRRAAVLVLLFADRRGDLRVVLTMRAATLRNYSGTLPLQLANTRTDSTRTGQAAFPGGKADTLEETPWETARREAFEEIGLPHDDSKIPPPFRIEHLCELPNSLAKTALAVRPCVAFLHSDDIKNASVGDSMIPRLDAKEVAAVFSAPFHNFLRSEDEVREGDKVPGQVTDWYSGQWVDWHEGKWRLHNFHVPINNQKVSKPKVREGGQAAIADELDKEEDEGLARYRVWGMTARMIVDAARVAYGEDPTFPVRSQALEKTEVDSLQYNYHLGDESTIENLEKMGRLREKVPGGPDLTESDLKTAKAAETAKASASKM</sequence>
<dbReference type="PANTHER" id="PTHR12992:SF24">
    <property type="entry name" value="PEROXISOMAL COENZYME A DIPHOSPHATASE NUDT7"/>
    <property type="match status" value="1"/>
</dbReference>
<dbReference type="InterPro" id="IPR015797">
    <property type="entry name" value="NUDIX_hydrolase-like_dom_sf"/>
</dbReference>
<accession>A0A8H8RIB5</accession>
<evidence type="ECO:0000256" key="6">
    <source>
        <dbReference type="ARBA" id="ARBA00023211"/>
    </source>
</evidence>
<evidence type="ECO:0000256" key="4">
    <source>
        <dbReference type="ARBA" id="ARBA00022801"/>
    </source>
</evidence>
<keyword evidence="5" id="KW-0460">Magnesium</keyword>
<dbReference type="AlphaFoldDB" id="A0A8H8RIB5"/>
<evidence type="ECO:0000256" key="1">
    <source>
        <dbReference type="ARBA" id="ARBA00001936"/>
    </source>
</evidence>
<dbReference type="GO" id="GO:0015938">
    <property type="term" value="P:coenzyme A catabolic process"/>
    <property type="evidence" value="ECO:0007669"/>
    <property type="project" value="TreeGrafter"/>
</dbReference>
<dbReference type="PROSITE" id="PS51462">
    <property type="entry name" value="NUDIX"/>
    <property type="match status" value="1"/>
</dbReference>
<evidence type="ECO:0000313" key="10">
    <source>
        <dbReference type="Proteomes" id="UP000443090"/>
    </source>
</evidence>
<feature type="domain" description="Nudix hydrolase" evidence="8">
    <location>
        <begin position="77"/>
        <end position="246"/>
    </location>
</feature>
<dbReference type="EMBL" id="QGMI01001135">
    <property type="protein sequence ID" value="TVY34559.1"/>
    <property type="molecule type" value="Genomic_DNA"/>
</dbReference>
<keyword evidence="10" id="KW-1185">Reference proteome</keyword>
<evidence type="ECO:0000256" key="2">
    <source>
        <dbReference type="ARBA" id="ARBA00001946"/>
    </source>
</evidence>
<dbReference type="Pfam" id="PF00293">
    <property type="entry name" value="NUDIX"/>
    <property type="match status" value="1"/>
</dbReference>
<reference evidence="9 10" key="1">
    <citation type="submission" date="2018-05" db="EMBL/GenBank/DDBJ databases">
        <title>Genome sequencing and assembly of the regulated plant pathogen Lachnellula willkommii and related sister species for the development of diagnostic species identification markers.</title>
        <authorList>
            <person name="Giroux E."/>
            <person name="Bilodeau G."/>
        </authorList>
    </citation>
    <scope>NUCLEOTIDE SEQUENCE [LARGE SCALE GENOMIC DNA]</scope>
    <source>
        <strain evidence="9 10">CBS 160.35</strain>
    </source>
</reference>
<dbReference type="SUPFAM" id="SSF55811">
    <property type="entry name" value="Nudix"/>
    <property type="match status" value="1"/>
</dbReference>
<dbReference type="GO" id="GO:0046872">
    <property type="term" value="F:metal ion binding"/>
    <property type="evidence" value="ECO:0007669"/>
    <property type="project" value="UniProtKB-KW"/>
</dbReference>
<keyword evidence="4" id="KW-0378">Hydrolase</keyword>
<dbReference type="InterPro" id="IPR000086">
    <property type="entry name" value="NUDIX_hydrolase_dom"/>
</dbReference>
<gene>
    <name evidence="9" type="primary">PCD1</name>
    <name evidence="9" type="ORF">LOCC1_G007817</name>
</gene>
<comment type="cofactor">
    <cofactor evidence="2">
        <name>Mg(2+)</name>
        <dbReference type="ChEBI" id="CHEBI:18420"/>
    </cofactor>
</comment>
<feature type="region of interest" description="Disordered" evidence="7">
    <location>
        <begin position="364"/>
        <end position="394"/>
    </location>
</feature>
<keyword evidence="6" id="KW-0464">Manganese</keyword>
<comment type="caution">
    <text evidence="9">The sequence shown here is derived from an EMBL/GenBank/DDBJ whole genome shotgun (WGS) entry which is preliminary data.</text>
</comment>
<name>A0A8H8RIB5_9HELO</name>
<keyword evidence="3" id="KW-0479">Metal-binding</keyword>
<feature type="compositionally biased region" description="Low complexity" evidence="7">
    <location>
        <begin position="383"/>
        <end position="394"/>
    </location>
</feature>
<evidence type="ECO:0000256" key="5">
    <source>
        <dbReference type="ARBA" id="ARBA00022842"/>
    </source>
</evidence>
<dbReference type="PANTHER" id="PTHR12992">
    <property type="entry name" value="NUDIX HYDROLASE"/>
    <property type="match status" value="1"/>
</dbReference>
<evidence type="ECO:0000259" key="8">
    <source>
        <dbReference type="PROSITE" id="PS51462"/>
    </source>
</evidence>
<comment type="cofactor">
    <cofactor evidence="1">
        <name>Mn(2+)</name>
        <dbReference type="ChEBI" id="CHEBI:29035"/>
    </cofactor>
</comment>